<keyword evidence="8" id="KW-1185">Reference proteome</keyword>
<keyword evidence="5" id="KW-0413">Isomerase</keyword>
<dbReference type="InterPro" id="IPR018376">
    <property type="entry name" value="Enoyl-CoA_hyd/isom_CS"/>
</dbReference>
<dbReference type="GO" id="GO:0006635">
    <property type="term" value="P:fatty acid beta-oxidation"/>
    <property type="evidence" value="ECO:0007669"/>
    <property type="project" value="UniProtKB-UniPathway"/>
</dbReference>
<dbReference type="Gene3D" id="3.90.226.10">
    <property type="entry name" value="2-enoyl-CoA Hydratase, Chain A, domain 1"/>
    <property type="match status" value="1"/>
</dbReference>
<dbReference type="Pfam" id="PF00378">
    <property type="entry name" value="ECH_1"/>
    <property type="match status" value="1"/>
</dbReference>
<comment type="pathway">
    <text evidence="1">Lipid metabolism; fatty acid beta-oxidation.</text>
</comment>
<accession>A0A366FRG0</accession>
<proteinExistence type="inferred from homology"/>
<protein>
    <submittedName>
        <fullName evidence="7">Enoyl-CoA hydratase/carnithine racemase</fullName>
    </submittedName>
</protein>
<dbReference type="PROSITE" id="PS00166">
    <property type="entry name" value="ENOYL_COA_HYDRATASE"/>
    <property type="match status" value="1"/>
</dbReference>
<dbReference type="Proteomes" id="UP000253529">
    <property type="component" value="Unassembled WGS sequence"/>
</dbReference>
<dbReference type="PANTHER" id="PTHR43149">
    <property type="entry name" value="ENOYL-COA HYDRATASE"/>
    <property type="match status" value="1"/>
</dbReference>
<dbReference type="InterPro" id="IPR045002">
    <property type="entry name" value="Ech1-like"/>
</dbReference>
<evidence type="ECO:0000256" key="4">
    <source>
        <dbReference type="ARBA" id="ARBA00023098"/>
    </source>
</evidence>
<comment type="caution">
    <text evidence="7">The sequence shown here is derived from an EMBL/GenBank/DDBJ whole genome shotgun (WGS) entry which is preliminary data.</text>
</comment>
<dbReference type="InterPro" id="IPR001753">
    <property type="entry name" value="Enoyl-CoA_hydra/iso"/>
</dbReference>
<evidence type="ECO:0000256" key="2">
    <source>
        <dbReference type="ARBA" id="ARBA00005254"/>
    </source>
</evidence>
<dbReference type="InterPro" id="IPR029045">
    <property type="entry name" value="ClpP/crotonase-like_dom_sf"/>
</dbReference>
<keyword evidence="4" id="KW-0443">Lipid metabolism</keyword>
<dbReference type="CDD" id="cd06558">
    <property type="entry name" value="crotonase-like"/>
    <property type="match status" value="1"/>
</dbReference>
<comment type="similarity">
    <text evidence="2 6">Belongs to the enoyl-CoA hydratase/isomerase family.</text>
</comment>
<dbReference type="EMBL" id="QNRK01000003">
    <property type="protein sequence ID" value="RBP17131.1"/>
    <property type="molecule type" value="Genomic_DNA"/>
</dbReference>
<evidence type="ECO:0000256" key="5">
    <source>
        <dbReference type="ARBA" id="ARBA00023235"/>
    </source>
</evidence>
<gene>
    <name evidence="7" type="ORF">DFR50_10316</name>
</gene>
<dbReference type="NCBIfam" id="NF005699">
    <property type="entry name" value="PRK07509.1"/>
    <property type="match status" value="1"/>
</dbReference>
<dbReference type="Gene3D" id="1.10.12.10">
    <property type="entry name" value="Lyase 2-enoyl-coa Hydratase, Chain A, domain 2"/>
    <property type="match status" value="1"/>
</dbReference>
<evidence type="ECO:0000313" key="7">
    <source>
        <dbReference type="EMBL" id="RBP17131.1"/>
    </source>
</evidence>
<dbReference type="SUPFAM" id="SSF52096">
    <property type="entry name" value="ClpP/crotonase"/>
    <property type="match status" value="1"/>
</dbReference>
<sequence>MDERSTGFAMIESETIAGRVTLTFADGVAEARLDRPDKLNALDSAMFEALALAGERLTRARGLRAVVLHGAGRTFSAGLDMASFAAMAAGGGETLTADLEARSHGIANLAQQAAFAWRALPVPVIAALHGVAFGGGFQIALGADVRYAAPDTKLAILEIKWGLVPDMGGIALMRELASGDVIRELAFTGRQFSGEEAFRYGFVTAVHADPLEAARRTARAIAEKSPDAVRALKRLLNASADLDAAALLLAESREQARIIGAPNQVEAVRAGLERRAPNFVDPE</sequence>
<dbReference type="InterPro" id="IPR014748">
    <property type="entry name" value="Enoyl-CoA_hydra_C"/>
</dbReference>
<evidence type="ECO:0000256" key="1">
    <source>
        <dbReference type="ARBA" id="ARBA00005005"/>
    </source>
</evidence>
<name>A0A366FRG0_9HYPH</name>
<dbReference type="GO" id="GO:0016853">
    <property type="term" value="F:isomerase activity"/>
    <property type="evidence" value="ECO:0007669"/>
    <property type="project" value="UniProtKB-KW"/>
</dbReference>
<reference evidence="7 8" key="1">
    <citation type="submission" date="2018-06" db="EMBL/GenBank/DDBJ databases">
        <title>Genomic Encyclopedia of Type Strains, Phase IV (KMG-IV): sequencing the most valuable type-strain genomes for metagenomic binning, comparative biology and taxonomic classification.</title>
        <authorList>
            <person name="Goeker M."/>
        </authorList>
    </citation>
    <scope>NUCLEOTIDE SEQUENCE [LARGE SCALE GENOMIC DNA]</scope>
    <source>
        <strain evidence="7 8">DSM 24875</strain>
    </source>
</reference>
<dbReference type="AlphaFoldDB" id="A0A366FRG0"/>
<evidence type="ECO:0000256" key="3">
    <source>
        <dbReference type="ARBA" id="ARBA00022832"/>
    </source>
</evidence>
<dbReference type="UniPathway" id="UPA00659"/>
<evidence type="ECO:0000313" key="8">
    <source>
        <dbReference type="Proteomes" id="UP000253529"/>
    </source>
</evidence>
<dbReference type="PANTHER" id="PTHR43149:SF1">
    <property type="entry name" value="DELTA(3,5)-DELTA(2,4)-DIENOYL-COA ISOMERASE, MITOCHONDRIAL"/>
    <property type="match status" value="1"/>
</dbReference>
<evidence type="ECO:0000256" key="6">
    <source>
        <dbReference type="RuleBase" id="RU003707"/>
    </source>
</evidence>
<organism evidence="7 8">
    <name type="scientific">Roseiarcus fermentans</name>
    <dbReference type="NCBI Taxonomy" id="1473586"/>
    <lineage>
        <taxon>Bacteria</taxon>
        <taxon>Pseudomonadati</taxon>
        <taxon>Pseudomonadota</taxon>
        <taxon>Alphaproteobacteria</taxon>
        <taxon>Hyphomicrobiales</taxon>
        <taxon>Roseiarcaceae</taxon>
        <taxon>Roseiarcus</taxon>
    </lineage>
</organism>
<keyword evidence="3" id="KW-0276">Fatty acid metabolism</keyword>